<reference evidence="2 3" key="1">
    <citation type="submission" date="2024-05" db="EMBL/GenBank/DDBJ databases">
        <title>Haplotype-resolved chromosome-level genome assembly of Huyou (Citrus changshanensis).</title>
        <authorList>
            <person name="Miao C."/>
            <person name="Chen W."/>
            <person name="Wu Y."/>
            <person name="Wang L."/>
            <person name="Zhao S."/>
            <person name="Grierson D."/>
            <person name="Xu C."/>
            <person name="Chen K."/>
        </authorList>
    </citation>
    <scope>NUCLEOTIDE SEQUENCE [LARGE SCALE GENOMIC DNA]</scope>
    <source>
        <strain evidence="2">01-14</strain>
        <tissue evidence="2">Leaf</tissue>
    </source>
</reference>
<organism evidence="2 3">
    <name type="scientific">Citrus x changshan-huyou</name>
    <dbReference type="NCBI Taxonomy" id="2935761"/>
    <lineage>
        <taxon>Eukaryota</taxon>
        <taxon>Viridiplantae</taxon>
        <taxon>Streptophyta</taxon>
        <taxon>Embryophyta</taxon>
        <taxon>Tracheophyta</taxon>
        <taxon>Spermatophyta</taxon>
        <taxon>Magnoliopsida</taxon>
        <taxon>eudicotyledons</taxon>
        <taxon>Gunneridae</taxon>
        <taxon>Pentapetalae</taxon>
        <taxon>rosids</taxon>
        <taxon>malvids</taxon>
        <taxon>Sapindales</taxon>
        <taxon>Rutaceae</taxon>
        <taxon>Aurantioideae</taxon>
        <taxon>Citrus</taxon>
    </lineage>
</organism>
<proteinExistence type="predicted"/>
<sequence>MSRSTGRLKARVQVKPRQESNPQEERGSVSFDPLAYFDFDLLGPTSADVVLGFEVLLWIPMGSTSESDQFHSRLHRLKTSCNRYYDWVMGRALASSTLDFEEGKCR</sequence>
<dbReference type="EMBL" id="JBCGBO010000007">
    <property type="protein sequence ID" value="KAK9187633.1"/>
    <property type="molecule type" value="Genomic_DNA"/>
</dbReference>
<feature type="compositionally biased region" description="Basic residues" evidence="1">
    <location>
        <begin position="1"/>
        <end position="14"/>
    </location>
</feature>
<evidence type="ECO:0000313" key="2">
    <source>
        <dbReference type="EMBL" id="KAK9187633.1"/>
    </source>
</evidence>
<dbReference type="Proteomes" id="UP001428341">
    <property type="component" value="Unassembled WGS sequence"/>
</dbReference>
<evidence type="ECO:0000313" key="3">
    <source>
        <dbReference type="Proteomes" id="UP001428341"/>
    </source>
</evidence>
<keyword evidence="3" id="KW-1185">Reference proteome</keyword>
<comment type="caution">
    <text evidence="2">The sequence shown here is derived from an EMBL/GenBank/DDBJ whole genome shotgun (WGS) entry which is preliminary data.</text>
</comment>
<dbReference type="AlphaFoldDB" id="A0AAP0LV70"/>
<protein>
    <submittedName>
        <fullName evidence="2">Uncharacterized protein</fullName>
    </submittedName>
</protein>
<name>A0AAP0LV70_9ROSI</name>
<accession>A0AAP0LV70</accession>
<evidence type="ECO:0000256" key="1">
    <source>
        <dbReference type="SAM" id="MobiDB-lite"/>
    </source>
</evidence>
<gene>
    <name evidence="2" type="ORF">WN944_019031</name>
</gene>
<feature type="region of interest" description="Disordered" evidence="1">
    <location>
        <begin position="1"/>
        <end position="28"/>
    </location>
</feature>